<dbReference type="Pfam" id="PF04085">
    <property type="entry name" value="MreC"/>
    <property type="match status" value="1"/>
</dbReference>
<dbReference type="EMBL" id="APJX01000002">
    <property type="protein sequence ID" value="EMS80772.1"/>
    <property type="molecule type" value="Genomic_DNA"/>
</dbReference>
<dbReference type="Gene3D" id="2.40.10.340">
    <property type="entry name" value="Rod shape-determining protein MreC, domain 1"/>
    <property type="match status" value="1"/>
</dbReference>
<dbReference type="Proteomes" id="UP000014216">
    <property type="component" value="Unassembled WGS sequence"/>
</dbReference>
<feature type="domain" description="Rod shape-determining protein MreC beta-barrel core" evidence="7">
    <location>
        <begin position="121"/>
        <end position="267"/>
    </location>
</feature>
<evidence type="ECO:0000256" key="2">
    <source>
        <dbReference type="ARBA" id="ARBA00013855"/>
    </source>
</evidence>
<reference evidence="8 9" key="1">
    <citation type="journal article" date="2013" name="Genome Announc.">
        <title>Draft Genome Sequence of Desulfotignum phosphitoxidans DSM 13687 Strain FiPS-3.</title>
        <authorList>
            <person name="Poehlein A."/>
            <person name="Daniel R."/>
            <person name="Simeonova D.D."/>
        </authorList>
    </citation>
    <scope>NUCLEOTIDE SEQUENCE [LARGE SCALE GENOMIC DNA]</scope>
    <source>
        <strain evidence="8 9">DSM 13687</strain>
    </source>
</reference>
<dbReference type="PANTHER" id="PTHR34138:SF1">
    <property type="entry name" value="CELL SHAPE-DETERMINING PROTEIN MREC"/>
    <property type="match status" value="1"/>
</dbReference>
<evidence type="ECO:0000259" key="7">
    <source>
        <dbReference type="Pfam" id="PF04085"/>
    </source>
</evidence>
<dbReference type="OrthoDB" id="9808025at2"/>
<dbReference type="PANTHER" id="PTHR34138">
    <property type="entry name" value="CELL SHAPE-DETERMINING PROTEIN MREC"/>
    <property type="match status" value="1"/>
</dbReference>
<dbReference type="GO" id="GO:0008360">
    <property type="term" value="P:regulation of cell shape"/>
    <property type="evidence" value="ECO:0007669"/>
    <property type="project" value="UniProtKB-KW"/>
</dbReference>
<dbReference type="InterPro" id="IPR055342">
    <property type="entry name" value="MreC_beta-barrel_core"/>
</dbReference>
<dbReference type="AlphaFoldDB" id="S0G719"/>
<dbReference type="InterPro" id="IPR007221">
    <property type="entry name" value="MreC"/>
</dbReference>
<evidence type="ECO:0000313" key="8">
    <source>
        <dbReference type="EMBL" id="EMS80772.1"/>
    </source>
</evidence>
<keyword evidence="3 5" id="KW-0133">Cell shape</keyword>
<comment type="function">
    <text evidence="5">Involved in formation and maintenance of cell shape.</text>
</comment>
<keyword evidence="6" id="KW-0175">Coiled coil</keyword>
<keyword evidence="9" id="KW-1185">Reference proteome</keyword>
<dbReference type="Gene3D" id="2.40.10.350">
    <property type="entry name" value="Rod shape-determining protein MreC, domain 2"/>
    <property type="match status" value="1"/>
</dbReference>
<organism evidence="8 9">
    <name type="scientific">Desulfotignum phosphitoxidans DSM 13687</name>
    <dbReference type="NCBI Taxonomy" id="1286635"/>
    <lineage>
        <taxon>Bacteria</taxon>
        <taxon>Pseudomonadati</taxon>
        <taxon>Thermodesulfobacteriota</taxon>
        <taxon>Desulfobacteria</taxon>
        <taxon>Desulfobacterales</taxon>
        <taxon>Desulfobacteraceae</taxon>
        <taxon>Desulfotignum</taxon>
    </lineage>
</organism>
<dbReference type="InterPro" id="IPR042177">
    <property type="entry name" value="Cell/Rod_1"/>
</dbReference>
<dbReference type="PIRSF" id="PIRSF038471">
    <property type="entry name" value="MreC"/>
    <property type="match status" value="1"/>
</dbReference>
<evidence type="ECO:0000256" key="3">
    <source>
        <dbReference type="ARBA" id="ARBA00022960"/>
    </source>
</evidence>
<evidence type="ECO:0000256" key="6">
    <source>
        <dbReference type="SAM" id="Coils"/>
    </source>
</evidence>
<gene>
    <name evidence="8" type="primary">mreC</name>
    <name evidence="8" type="ORF">Dpo_2c04680</name>
</gene>
<comment type="similarity">
    <text evidence="1 5">Belongs to the MreC family.</text>
</comment>
<evidence type="ECO:0000256" key="1">
    <source>
        <dbReference type="ARBA" id="ARBA00009369"/>
    </source>
</evidence>
<dbReference type="InterPro" id="IPR042175">
    <property type="entry name" value="Cell/Rod_MreC_2"/>
</dbReference>
<dbReference type="NCBIfam" id="TIGR00219">
    <property type="entry name" value="mreC"/>
    <property type="match status" value="1"/>
</dbReference>
<accession>S0G719</accession>
<dbReference type="GO" id="GO:0005886">
    <property type="term" value="C:plasma membrane"/>
    <property type="evidence" value="ECO:0007669"/>
    <property type="project" value="TreeGrafter"/>
</dbReference>
<proteinExistence type="inferred from homology"/>
<sequence>MFSRRMLIAVGIGLFVAINLIVISLTSRQNFDVQGPENVLITLTAPFQLAVQRSVYFVSTVWKNYFACVSAARENTVLKQQLTLAEQIENQNRELTVENARLKKFLAFSSTASGTYVAARVIARDPSPWFKTLMIDKGERHGLKKNAPILVPEGIVGQITKVSPNFSRVLLITDRNSAVDALVQTTRARGMVKGNGDSSCSFVYALRKEKIQAGEVIVSSGLDQVFPKGLKIGTVLAVKKDHSHLFQDIIIQTSVDFDKLEEVLVYKQ</sequence>
<feature type="coiled-coil region" evidence="6">
    <location>
        <begin position="78"/>
        <end position="105"/>
    </location>
</feature>
<evidence type="ECO:0000313" key="9">
    <source>
        <dbReference type="Proteomes" id="UP000014216"/>
    </source>
</evidence>
<name>S0G719_9BACT</name>
<evidence type="ECO:0000256" key="5">
    <source>
        <dbReference type="PIRNR" id="PIRNR038471"/>
    </source>
</evidence>
<protein>
    <recommendedName>
        <fullName evidence="2 5">Cell shape-determining protein MreC</fullName>
    </recommendedName>
    <alternativeName>
        <fullName evidence="4 5">Cell shape protein MreC</fullName>
    </alternativeName>
</protein>
<evidence type="ECO:0000256" key="4">
    <source>
        <dbReference type="ARBA" id="ARBA00032089"/>
    </source>
</evidence>
<comment type="caution">
    <text evidence="8">The sequence shown here is derived from an EMBL/GenBank/DDBJ whole genome shotgun (WGS) entry which is preliminary data.</text>
</comment>